<organism evidence="2 3">
    <name type="scientific">Methylobacterium longum</name>
    <dbReference type="NCBI Taxonomy" id="767694"/>
    <lineage>
        <taxon>Bacteria</taxon>
        <taxon>Pseudomonadati</taxon>
        <taxon>Pseudomonadota</taxon>
        <taxon>Alphaproteobacteria</taxon>
        <taxon>Hyphomicrobiales</taxon>
        <taxon>Methylobacteriaceae</taxon>
        <taxon>Methylobacterium</taxon>
    </lineage>
</organism>
<sequence length="64" mass="6743">MRCKFPAHLYIRVDRDLRAALNDGAKASGENVSTFARRTLRAAVGAPDRDPPPAGPAAALRAAA</sequence>
<dbReference type="Proteomes" id="UP001244297">
    <property type="component" value="Unassembled WGS sequence"/>
</dbReference>
<accession>A0ABT8ASQ1</accession>
<name>A0ABT8ASQ1_9HYPH</name>
<evidence type="ECO:0000256" key="1">
    <source>
        <dbReference type="SAM" id="MobiDB-lite"/>
    </source>
</evidence>
<gene>
    <name evidence="2" type="ORF">QWZ18_20250</name>
</gene>
<protein>
    <recommendedName>
        <fullName evidence="4">Ribbon-helix-helix protein CopG domain-containing protein</fullName>
    </recommendedName>
</protein>
<evidence type="ECO:0000313" key="3">
    <source>
        <dbReference type="Proteomes" id="UP001244297"/>
    </source>
</evidence>
<evidence type="ECO:0000313" key="2">
    <source>
        <dbReference type="EMBL" id="MDN3572948.1"/>
    </source>
</evidence>
<proteinExistence type="predicted"/>
<evidence type="ECO:0008006" key="4">
    <source>
        <dbReference type="Google" id="ProtNLM"/>
    </source>
</evidence>
<feature type="region of interest" description="Disordered" evidence="1">
    <location>
        <begin position="44"/>
        <end position="64"/>
    </location>
</feature>
<keyword evidence="3" id="KW-1185">Reference proteome</keyword>
<dbReference type="RefSeq" id="WP_238293027.1">
    <property type="nucleotide sequence ID" value="NZ_BPQS01000062.1"/>
</dbReference>
<dbReference type="EMBL" id="JAUFPT010000063">
    <property type="protein sequence ID" value="MDN3572948.1"/>
    <property type="molecule type" value="Genomic_DNA"/>
</dbReference>
<comment type="caution">
    <text evidence="2">The sequence shown here is derived from an EMBL/GenBank/DDBJ whole genome shotgun (WGS) entry which is preliminary data.</text>
</comment>
<reference evidence="3" key="1">
    <citation type="journal article" date="2019" name="Int. J. Syst. Evol. Microbiol.">
        <title>The Global Catalogue of Microorganisms (GCM) 10K type strain sequencing project: providing services to taxonomists for standard genome sequencing and annotation.</title>
        <authorList>
            <consortium name="The Broad Institute Genomics Platform"/>
            <consortium name="The Broad Institute Genome Sequencing Center for Infectious Disease"/>
            <person name="Wu L."/>
            <person name="Ma J."/>
        </authorList>
    </citation>
    <scope>NUCLEOTIDE SEQUENCE [LARGE SCALE GENOMIC DNA]</scope>
    <source>
        <strain evidence="3">CECT 7806</strain>
    </source>
</reference>